<keyword evidence="5 7" id="KW-0472">Membrane</keyword>
<keyword evidence="3 7" id="KW-0812">Transmembrane</keyword>
<accession>A0AA88YIP4</accession>
<evidence type="ECO:0000256" key="6">
    <source>
        <dbReference type="SAM" id="MobiDB-lite"/>
    </source>
</evidence>
<feature type="transmembrane region" description="Helical" evidence="7">
    <location>
        <begin position="433"/>
        <end position="455"/>
    </location>
</feature>
<feature type="transmembrane region" description="Helical" evidence="7">
    <location>
        <begin position="262"/>
        <end position="279"/>
    </location>
</feature>
<evidence type="ECO:0000256" key="4">
    <source>
        <dbReference type="ARBA" id="ARBA00022989"/>
    </source>
</evidence>
<evidence type="ECO:0000256" key="5">
    <source>
        <dbReference type="ARBA" id="ARBA00023136"/>
    </source>
</evidence>
<gene>
    <name evidence="8" type="ORF">FSP39_016990</name>
</gene>
<dbReference type="Pfam" id="PF01566">
    <property type="entry name" value="Nramp"/>
    <property type="match status" value="1"/>
</dbReference>
<organism evidence="8 9">
    <name type="scientific">Pinctada imbricata</name>
    <name type="common">Atlantic pearl-oyster</name>
    <name type="synonym">Pinctada martensii</name>
    <dbReference type="NCBI Taxonomy" id="66713"/>
    <lineage>
        <taxon>Eukaryota</taxon>
        <taxon>Metazoa</taxon>
        <taxon>Spiralia</taxon>
        <taxon>Lophotrochozoa</taxon>
        <taxon>Mollusca</taxon>
        <taxon>Bivalvia</taxon>
        <taxon>Autobranchia</taxon>
        <taxon>Pteriomorphia</taxon>
        <taxon>Pterioida</taxon>
        <taxon>Pterioidea</taxon>
        <taxon>Pteriidae</taxon>
        <taxon>Pinctada</taxon>
    </lineage>
</organism>
<dbReference type="EMBL" id="VSWD01000003">
    <property type="protein sequence ID" value="KAK3106288.1"/>
    <property type="molecule type" value="Genomic_DNA"/>
</dbReference>
<comment type="caution">
    <text evidence="8">The sequence shown here is derived from an EMBL/GenBank/DDBJ whole genome shotgun (WGS) entry which is preliminary data.</text>
</comment>
<dbReference type="AlphaFoldDB" id="A0AA88YIP4"/>
<sequence>MMRELRIHISSAFDPLSSAHKAPRCILEEILGGHGVFFGVNKGGKEEEREITLGNYGSQEIPIQTRASDMANSTTDVPYTKFHDNDKKESNDERENEKRYEIKPGQVRIPHIEGTKFSFRKLWAFTGPGFLMSIAYLDPGNIESDLQSGAIAKYKLLWVLMWSTVLGLVLQLLAARLGCVTGMHLAEICRHEFPKKPRIALWLMMEVAIVGNDIQEVVGSAIAINLLSNQVIPIWAGVLITGVETFTFLFLENYGLRKLEAFFGALITAMVGSFMYIYIRIKPSQGDILIGLWYPWCDNCDKAAIQQLVGIIGAIITPQNVFLHSALVLSRIVDRTNKKEVKEAVMYNGIESALALFVSFIVNLFVLAVFAEAFSDRPDAEQASLSNAGEWLKNYGLTMKIIWGVGILAAGQSSTMAGTYAGQFVMEGLGQPWFVYFIASIVILIYSSFVIYIALGPSRALTMKHSLYLKLGWDTEKVDEDIVRRAASHYMVNSVPEGTLEDEVNVTPQV</sequence>
<feature type="compositionally biased region" description="Basic and acidic residues" evidence="6">
    <location>
        <begin position="81"/>
        <end position="99"/>
    </location>
</feature>
<evidence type="ECO:0000256" key="3">
    <source>
        <dbReference type="ARBA" id="ARBA00022692"/>
    </source>
</evidence>
<dbReference type="Proteomes" id="UP001186944">
    <property type="component" value="Unassembled WGS sequence"/>
</dbReference>
<evidence type="ECO:0000313" key="8">
    <source>
        <dbReference type="EMBL" id="KAK3106288.1"/>
    </source>
</evidence>
<dbReference type="NCBIfam" id="TIGR01197">
    <property type="entry name" value="nramp"/>
    <property type="match status" value="1"/>
</dbReference>
<dbReference type="PANTHER" id="PTHR11706:SF81">
    <property type="entry name" value="METAL TRANSPORTER NRAMP1 HOMOLOG ISOFORM X1"/>
    <property type="match status" value="1"/>
</dbReference>
<name>A0AA88YIP4_PINIB</name>
<dbReference type="PRINTS" id="PR00447">
    <property type="entry name" value="NATRESASSCMP"/>
</dbReference>
<feature type="region of interest" description="Disordered" evidence="6">
    <location>
        <begin position="69"/>
        <end position="99"/>
    </location>
</feature>
<dbReference type="GO" id="GO:0005886">
    <property type="term" value="C:plasma membrane"/>
    <property type="evidence" value="ECO:0007669"/>
    <property type="project" value="TreeGrafter"/>
</dbReference>
<dbReference type="GO" id="GO:0010008">
    <property type="term" value="C:endosome membrane"/>
    <property type="evidence" value="ECO:0007669"/>
    <property type="project" value="TreeGrafter"/>
</dbReference>
<evidence type="ECO:0000313" key="9">
    <source>
        <dbReference type="Proteomes" id="UP001186944"/>
    </source>
</evidence>
<feature type="transmembrane region" description="Helical" evidence="7">
    <location>
        <begin position="157"/>
        <end position="178"/>
    </location>
</feature>
<dbReference type="NCBIfam" id="NF037982">
    <property type="entry name" value="Nramp_1"/>
    <property type="match status" value="1"/>
</dbReference>
<feature type="transmembrane region" description="Helical" evidence="7">
    <location>
        <begin position="353"/>
        <end position="374"/>
    </location>
</feature>
<dbReference type="InterPro" id="IPR001046">
    <property type="entry name" value="NRAMP_fam"/>
</dbReference>
<protein>
    <submittedName>
        <fullName evidence="8">Uncharacterized protein</fullName>
    </submittedName>
</protein>
<dbReference type="GO" id="GO:0015086">
    <property type="term" value="F:cadmium ion transmembrane transporter activity"/>
    <property type="evidence" value="ECO:0007669"/>
    <property type="project" value="TreeGrafter"/>
</dbReference>
<dbReference type="PANTHER" id="PTHR11706">
    <property type="entry name" value="SOLUTE CARRIER PROTEIN FAMILY 11 MEMBER"/>
    <property type="match status" value="1"/>
</dbReference>
<keyword evidence="9" id="KW-1185">Reference proteome</keyword>
<keyword evidence="4 7" id="KW-1133">Transmembrane helix</keyword>
<dbReference type="GO" id="GO:0005384">
    <property type="term" value="F:manganese ion transmembrane transporter activity"/>
    <property type="evidence" value="ECO:0007669"/>
    <property type="project" value="TreeGrafter"/>
</dbReference>
<comment type="similarity">
    <text evidence="2">Belongs to the NRAMP family.</text>
</comment>
<reference evidence="8" key="1">
    <citation type="submission" date="2019-08" db="EMBL/GenBank/DDBJ databases">
        <title>The improved chromosome-level genome for the pearl oyster Pinctada fucata martensii using PacBio sequencing and Hi-C.</title>
        <authorList>
            <person name="Zheng Z."/>
        </authorList>
    </citation>
    <scope>NUCLEOTIDE SEQUENCE</scope>
    <source>
        <strain evidence="8">ZZ-2019</strain>
        <tissue evidence="8">Adductor muscle</tissue>
    </source>
</reference>
<comment type="subcellular location">
    <subcellularLocation>
        <location evidence="1">Membrane</location>
        <topology evidence="1">Multi-pass membrane protein</topology>
    </subcellularLocation>
</comment>
<feature type="transmembrane region" description="Helical" evidence="7">
    <location>
        <begin position="232"/>
        <end position="250"/>
    </location>
</feature>
<evidence type="ECO:0000256" key="1">
    <source>
        <dbReference type="ARBA" id="ARBA00004141"/>
    </source>
</evidence>
<proteinExistence type="inferred from homology"/>
<dbReference type="GO" id="GO:0005381">
    <property type="term" value="F:iron ion transmembrane transporter activity"/>
    <property type="evidence" value="ECO:0007669"/>
    <property type="project" value="TreeGrafter"/>
</dbReference>
<evidence type="ECO:0000256" key="7">
    <source>
        <dbReference type="SAM" id="Phobius"/>
    </source>
</evidence>
<evidence type="ECO:0000256" key="2">
    <source>
        <dbReference type="ARBA" id="ARBA00006670"/>
    </source>
</evidence>